<evidence type="ECO:0000313" key="4">
    <source>
        <dbReference type="EMBL" id="KFW99905.1"/>
    </source>
</evidence>
<evidence type="ECO:0000313" key="5">
    <source>
        <dbReference type="EMBL" id="KFX13875.1"/>
    </source>
</evidence>
<keyword evidence="1" id="KW-0560">Oxidoreductase</keyword>
<dbReference type="eggNOG" id="COG1960">
    <property type="taxonomic scope" value="Bacteria"/>
</dbReference>
<dbReference type="PANTHER" id="PTHR43884:SF12">
    <property type="entry name" value="ISOVALERYL-COA DEHYDROGENASE, MITOCHONDRIAL-RELATED"/>
    <property type="match status" value="1"/>
</dbReference>
<evidence type="ECO:0000259" key="3">
    <source>
        <dbReference type="Pfam" id="PF08028"/>
    </source>
</evidence>
<dbReference type="InterPro" id="IPR037069">
    <property type="entry name" value="AcylCoA_DH/ox_N_sf"/>
</dbReference>
<keyword evidence="6" id="KW-1185">Reference proteome</keyword>
<dbReference type="SUPFAM" id="SSF56645">
    <property type="entry name" value="Acyl-CoA dehydrogenase NM domain-like"/>
    <property type="match status" value="1"/>
</dbReference>
<organism evidence="4 7">
    <name type="scientific">Pectobacterium betavasculorum</name>
    <dbReference type="NCBI Taxonomy" id="55207"/>
    <lineage>
        <taxon>Bacteria</taxon>
        <taxon>Pseudomonadati</taxon>
        <taxon>Pseudomonadota</taxon>
        <taxon>Gammaproteobacteria</taxon>
        <taxon>Enterobacterales</taxon>
        <taxon>Pectobacteriaceae</taxon>
        <taxon>Pectobacterium</taxon>
    </lineage>
</organism>
<dbReference type="InterPro" id="IPR046373">
    <property type="entry name" value="Acyl-CoA_Oxase/DH_mid-dom_sf"/>
</dbReference>
<protein>
    <submittedName>
        <fullName evidence="4">Monooxygenase</fullName>
    </submittedName>
</protein>
<keyword evidence="4" id="KW-0503">Monooxygenase</keyword>
<dbReference type="GO" id="GO:0008470">
    <property type="term" value="F:3-methylbutanoyl-CoA dehydrogenase activity"/>
    <property type="evidence" value="ECO:0007669"/>
    <property type="project" value="TreeGrafter"/>
</dbReference>
<reference evidence="6 7" key="1">
    <citation type="submission" date="2014-08" db="EMBL/GenBank/DDBJ databases">
        <title>Genome sequences of NCPPB Pectobacterium isolates.</title>
        <authorList>
            <person name="Glover R.H."/>
            <person name="Sapp M."/>
            <person name="Elphinstone J."/>
        </authorList>
    </citation>
    <scope>NUCLEOTIDE SEQUENCE [LARGE SCALE GENOMIC DNA]</scope>
    <source>
        <strain evidence="5 6">NCPPB 2793</strain>
        <strain evidence="4 7">NCPPB 2795</strain>
    </source>
</reference>
<comment type="caution">
    <text evidence="4">The sequence shown here is derived from an EMBL/GenBank/DDBJ whole genome shotgun (WGS) entry which is preliminary data.</text>
</comment>
<dbReference type="SUPFAM" id="SSF47203">
    <property type="entry name" value="Acyl-CoA dehydrogenase C-terminal domain-like"/>
    <property type="match status" value="1"/>
</dbReference>
<dbReference type="Pfam" id="PF02771">
    <property type="entry name" value="Acyl-CoA_dh_N"/>
    <property type="match status" value="1"/>
</dbReference>
<dbReference type="GO" id="GO:0050660">
    <property type="term" value="F:flavin adenine dinucleotide binding"/>
    <property type="evidence" value="ECO:0007669"/>
    <property type="project" value="InterPro"/>
</dbReference>
<dbReference type="Gene3D" id="1.20.140.10">
    <property type="entry name" value="Butyryl-CoA Dehydrogenase, subunit A, domain 3"/>
    <property type="match status" value="1"/>
</dbReference>
<dbReference type="Gene3D" id="1.10.540.10">
    <property type="entry name" value="Acyl-CoA dehydrogenase/oxidase, N-terminal domain"/>
    <property type="match status" value="1"/>
</dbReference>
<dbReference type="Proteomes" id="UP000032869">
    <property type="component" value="Unassembled WGS sequence"/>
</dbReference>
<dbReference type="InterPro" id="IPR013786">
    <property type="entry name" value="AcylCoA_DH/ox_N"/>
</dbReference>
<dbReference type="STRING" id="55207.KP22_20390"/>
<sequence length="403" mass="44738">MTILKSEWPAVKTKKPAADELLTVAKQLAACLSVDAPERDRQGGTPTQQIAMLKHSGLLKTMIPTAWGGYGHSWSTVLGITREFAKVDGSIAHLFGYHSLVMNLPHLGGNTELNEQLQRSTAENDWIWGNAVSSLSPTLMGETQDGGYVLNGFRPFSSGSHVADRLYIGWDDRESGKRHYAVIPADRSGVEIVGDWDGFGQTQTGSGSVRFHDVLIFPEERVEMSTTKDLAMATLLPQMSQSVLSSVFIGSALGALEAARHYTMTQSRPWVDSGFEAHYQDPWVQRVYGELWTQTEAASLLVEKADRALDDLWRQGEVLSFTRRGEQARVIASANVFAGKVALEATSAIFEVMGARSATRSHGFDRFWRNVRVHTLHNPTEYKVRNVGLWFLTGHYPEPRLYV</sequence>
<gene>
    <name evidence="5" type="ORF">JV35_19515</name>
    <name evidence="4" type="ORF">KP22_20390</name>
</gene>
<evidence type="ECO:0000256" key="1">
    <source>
        <dbReference type="ARBA" id="ARBA00023002"/>
    </source>
</evidence>
<dbReference type="PIRSF" id="PIRSF016578">
    <property type="entry name" value="HsaA"/>
    <property type="match status" value="1"/>
</dbReference>
<accession>A0A093RPZ7</accession>
<dbReference type="InterPro" id="IPR013107">
    <property type="entry name" value="Acyl-CoA_DH_C"/>
</dbReference>
<feature type="domain" description="Acyl-CoA dehydrogenase/oxidase N-terminal" evidence="2">
    <location>
        <begin position="32"/>
        <end position="117"/>
    </location>
</feature>
<dbReference type="InterPro" id="IPR009100">
    <property type="entry name" value="AcylCoA_DH/oxidase_NM_dom_sf"/>
</dbReference>
<evidence type="ECO:0000313" key="7">
    <source>
        <dbReference type="Proteomes" id="UP000032874"/>
    </source>
</evidence>
<name>A0A093RPZ7_9GAMM</name>
<dbReference type="GO" id="GO:0006552">
    <property type="term" value="P:L-leucine catabolic process"/>
    <property type="evidence" value="ECO:0007669"/>
    <property type="project" value="TreeGrafter"/>
</dbReference>
<proteinExistence type="predicted"/>
<dbReference type="Proteomes" id="UP000032874">
    <property type="component" value="Unassembled WGS sequence"/>
</dbReference>
<dbReference type="GO" id="GO:0004497">
    <property type="term" value="F:monooxygenase activity"/>
    <property type="evidence" value="ECO:0007669"/>
    <property type="project" value="UniProtKB-KW"/>
</dbReference>
<dbReference type="RefSeq" id="WP_039308458.1">
    <property type="nucleotide sequence ID" value="NZ_JAODTE010000018.1"/>
</dbReference>
<evidence type="ECO:0000313" key="6">
    <source>
        <dbReference type="Proteomes" id="UP000032869"/>
    </source>
</evidence>
<dbReference type="EMBL" id="JQHL01000019">
    <property type="protein sequence ID" value="KFX13875.1"/>
    <property type="molecule type" value="Genomic_DNA"/>
</dbReference>
<dbReference type="EMBL" id="JQHM01000021">
    <property type="protein sequence ID" value="KFW99905.1"/>
    <property type="molecule type" value="Genomic_DNA"/>
</dbReference>
<dbReference type="Pfam" id="PF08028">
    <property type="entry name" value="Acyl-CoA_dh_2"/>
    <property type="match status" value="1"/>
</dbReference>
<dbReference type="OrthoDB" id="571684at2"/>
<dbReference type="AlphaFoldDB" id="A0A093RPZ7"/>
<dbReference type="InterPro" id="IPR036250">
    <property type="entry name" value="AcylCo_DH-like_C"/>
</dbReference>
<dbReference type="Gene3D" id="2.40.110.10">
    <property type="entry name" value="Butyryl-CoA Dehydrogenase, subunit A, domain 2"/>
    <property type="match status" value="1"/>
</dbReference>
<evidence type="ECO:0000259" key="2">
    <source>
        <dbReference type="Pfam" id="PF02771"/>
    </source>
</evidence>
<feature type="domain" description="Acyl-CoA dehydrogenase C-terminal" evidence="3">
    <location>
        <begin position="243"/>
        <end position="378"/>
    </location>
</feature>
<dbReference type="PANTHER" id="PTHR43884">
    <property type="entry name" value="ACYL-COA DEHYDROGENASE"/>
    <property type="match status" value="1"/>
</dbReference>